<dbReference type="NCBIfam" id="TIGR03815">
    <property type="entry name" value="CpaE_hom_Actino"/>
    <property type="match status" value="1"/>
</dbReference>
<dbReference type="GO" id="GO:0009898">
    <property type="term" value="C:cytoplasmic side of plasma membrane"/>
    <property type="evidence" value="ECO:0007669"/>
    <property type="project" value="TreeGrafter"/>
</dbReference>
<evidence type="ECO:0000259" key="1">
    <source>
        <dbReference type="Pfam" id="PF26563"/>
    </source>
</evidence>
<dbReference type="GO" id="GO:0016887">
    <property type="term" value="F:ATP hydrolysis activity"/>
    <property type="evidence" value="ECO:0007669"/>
    <property type="project" value="TreeGrafter"/>
</dbReference>
<dbReference type="Proteomes" id="UP000597989">
    <property type="component" value="Unassembled WGS sequence"/>
</dbReference>
<dbReference type="InterPro" id="IPR022521">
    <property type="entry name" value="Rv3660c"/>
</dbReference>
<reference evidence="2 5" key="2">
    <citation type="journal article" date="2019" name="Int. J. Syst. Evol. Microbiol.">
        <title>The Global Catalogue of Microorganisms (GCM) 10K type strain sequencing project: providing services to taxonomists for standard genome sequencing and annotation.</title>
        <authorList>
            <consortium name="The Broad Institute Genomics Platform"/>
            <consortium name="The Broad Institute Genome Sequencing Center for Infectious Disease"/>
            <person name="Wu L."/>
            <person name="Ma J."/>
        </authorList>
    </citation>
    <scope>NUCLEOTIDE SEQUENCE [LARGE SCALE GENOMIC DNA]</scope>
    <source>
        <strain evidence="2 5">JCM 10664</strain>
    </source>
</reference>
<evidence type="ECO:0000313" key="3">
    <source>
        <dbReference type="EMBL" id="GGI67300.1"/>
    </source>
</evidence>
<dbReference type="GO" id="GO:0005524">
    <property type="term" value="F:ATP binding"/>
    <property type="evidence" value="ECO:0007669"/>
    <property type="project" value="TreeGrafter"/>
</dbReference>
<dbReference type="PANTHER" id="PTHR43384:SF11">
    <property type="entry name" value="SEPTUM SITE DETERMINING PROTEIN"/>
    <property type="match status" value="1"/>
</dbReference>
<organism evidence="3 4">
    <name type="scientific">Saccharopolyspora thermophila</name>
    <dbReference type="NCBI Taxonomy" id="89367"/>
    <lineage>
        <taxon>Bacteria</taxon>
        <taxon>Bacillati</taxon>
        <taxon>Actinomycetota</taxon>
        <taxon>Actinomycetes</taxon>
        <taxon>Pseudonocardiales</taxon>
        <taxon>Pseudonocardiaceae</taxon>
        <taxon>Saccharopolyspora</taxon>
    </lineage>
</organism>
<dbReference type="EMBL" id="BMMT01000001">
    <property type="protein sequence ID" value="GGI67300.1"/>
    <property type="molecule type" value="Genomic_DNA"/>
</dbReference>
<dbReference type="RefSeq" id="WP_229679711.1">
    <property type="nucleotide sequence ID" value="NZ_BAAAHC010000005.1"/>
</dbReference>
<dbReference type="InterPro" id="IPR050625">
    <property type="entry name" value="ParA/MinD_ATPase"/>
</dbReference>
<dbReference type="GO" id="GO:0051782">
    <property type="term" value="P:negative regulation of cell division"/>
    <property type="evidence" value="ECO:0007669"/>
    <property type="project" value="TreeGrafter"/>
</dbReference>
<sequence length="359" mass="36462">MTSLLVARDSELDEEVTRLAAVSGAELDRAPHPAAPAWRTAPLVLLDEAAAAAGVASGLPRRRGVVVVCRGPTPELWRAAFEIGADHVIVLPEEDARLVELLADAAADVPAQDGRVLAVLGGSGGAGASVLATATAVVAARRGERSLLVDCDPFGGGLDLAAGVEEAEGLRWSGLAVNAGRLAATALHDALPRRRIGSGSLTVLACDREVPPTGLTPEAVRAVLDAGRRAGDTVVCDVPRTLTEPALAGLREADLAVVVVPAEVRACAAAARTVASIREHVAGQLRLVVRGPAPGGLRTEDVARAVEADVVTVLRSQPRLPAVLDRGGLAGAGLARRGPVGRAVGDVLAALWASGPGAR</sequence>
<dbReference type="EMBL" id="BAAAHC010000005">
    <property type="protein sequence ID" value="GAA0510274.1"/>
    <property type="molecule type" value="Genomic_DNA"/>
</dbReference>
<reference evidence="3 4" key="1">
    <citation type="journal article" date="2014" name="Int. J. Syst. Evol. Microbiol.">
        <title>Complete genome sequence of Corynebacterium casei LMG S-19264T (=DSM 44701T), isolated from a smear-ripened cheese.</title>
        <authorList>
            <consortium name="US DOE Joint Genome Institute (JGI-PGF)"/>
            <person name="Walter F."/>
            <person name="Albersmeier A."/>
            <person name="Kalinowski J."/>
            <person name="Ruckert C."/>
        </authorList>
    </citation>
    <scope>NUCLEOTIDE SEQUENCE [LARGE SCALE GENOMIC DNA]</scope>
    <source>
        <strain evidence="3 4">CGMCC 4.7206</strain>
    </source>
</reference>
<comment type="caution">
    <text evidence="3">The sequence shown here is derived from an EMBL/GenBank/DDBJ whole genome shotgun (WGS) entry which is preliminary data.</text>
</comment>
<dbReference type="SUPFAM" id="SSF52540">
    <property type="entry name" value="P-loop containing nucleoside triphosphate hydrolases"/>
    <property type="match status" value="1"/>
</dbReference>
<gene>
    <name evidence="2" type="ORF">GCM10009545_10360</name>
    <name evidence="3" type="ORF">GCM10011581_00110</name>
</gene>
<evidence type="ECO:0000313" key="2">
    <source>
        <dbReference type="EMBL" id="GAA0510274.1"/>
    </source>
</evidence>
<accession>A0A917N674</accession>
<dbReference type="Proteomes" id="UP001500220">
    <property type="component" value="Unassembled WGS sequence"/>
</dbReference>
<proteinExistence type="predicted"/>
<feature type="domain" description="Rv3660c-like CheY-like N-terminal" evidence="1">
    <location>
        <begin position="6"/>
        <end position="109"/>
    </location>
</feature>
<dbReference type="PANTHER" id="PTHR43384">
    <property type="entry name" value="SEPTUM SITE-DETERMINING PROTEIN MIND HOMOLOG, CHLOROPLASTIC-RELATED"/>
    <property type="match status" value="1"/>
</dbReference>
<reference evidence="2" key="4">
    <citation type="submission" date="2023-12" db="EMBL/GenBank/DDBJ databases">
        <authorList>
            <person name="Sun Q."/>
            <person name="Inoue M."/>
        </authorList>
    </citation>
    <scope>NUCLEOTIDE SEQUENCE</scope>
    <source>
        <strain evidence="2">JCM 10664</strain>
    </source>
</reference>
<dbReference type="Pfam" id="PF26563">
    <property type="entry name" value="Rv3660c_N"/>
    <property type="match status" value="1"/>
</dbReference>
<keyword evidence="5" id="KW-1185">Reference proteome</keyword>
<evidence type="ECO:0000313" key="5">
    <source>
        <dbReference type="Proteomes" id="UP001500220"/>
    </source>
</evidence>
<reference evidence="3" key="3">
    <citation type="submission" date="2020-09" db="EMBL/GenBank/DDBJ databases">
        <authorList>
            <person name="Sun Q."/>
            <person name="Zhou Y."/>
        </authorList>
    </citation>
    <scope>NUCLEOTIDE SEQUENCE</scope>
    <source>
        <strain evidence="3">CGMCC 4.7206</strain>
    </source>
</reference>
<dbReference type="GO" id="GO:0005829">
    <property type="term" value="C:cytosol"/>
    <property type="evidence" value="ECO:0007669"/>
    <property type="project" value="TreeGrafter"/>
</dbReference>
<dbReference type="AlphaFoldDB" id="A0A917N674"/>
<protein>
    <submittedName>
        <fullName evidence="3">ATPase AAA</fullName>
    </submittedName>
    <submittedName>
        <fullName evidence="2">CpaE-like family protein</fullName>
    </submittedName>
</protein>
<dbReference type="InterPro" id="IPR027417">
    <property type="entry name" value="P-loop_NTPase"/>
</dbReference>
<name>A0A917N674_9PSEU</name>
<dbReference type="Gene3D" id="3.40.50.300">
    <property type="entry name" value="P-loop containing nucleotide triphosphate hydrolases"/>
    <property type="match status" value="1"/>
</dbReference>
<evidence type="ECO:0000313" key="4">
    <source>
        <dbReference type="Proteomes" id="UP000597989"/>
    </source>
</evidence>
<dbReference type="InterPro" id="IPR059050">
    <property type="entry name" value="Rv3660c_N"/>
</dbReference>